<evidence type="ECO:0000313" key="1">
    <source>
        <dbReference type="EMBL" id="MCI89580.1"/>
    </source>
</evidence>
<name>A0A392VT27_9FABA</name>
<organism evidence="1 2">
    <name type="scientific">Trifolium medium</name>
    <dbReference type="NCBI Taxonomy" id="97028"/>
    <lineage>
        <taxon>Eukaryota</taxon>
        <taxon>Viridiplantae</taxon>
        <taxon>Streptophyta</taxon>
        <taxon>Embryophyta</taxon>
        <taxon>Tracheophyta</taxon>
        <taxon>Spermatophyta</taxon>
        <taxon>Magnoliopsida</taxon>
        <taxon>eudicotyledons</taxon>
        <taxon>Gunneridae</taxon>
        <taxon>Pentapetalae</taxon>
        <taxon>rosids</taxon>
        <taxon>fabids</taxon>
        <taxon>Fabales</taxon>
        <taxon>Fabaceae</taxon>
        <taxon>Papilionoideae</taxon>
        <taxon>50 kb inversion clade</taxon>
        <taxon>NPAAA clade</taxon>
        <taxon>Hologalegina</taxon>
        <taxon>IRL clade</taxon>
        <taxon>Trifolieae</taxon>
        <taxon>Trifolium</taxon>
    </lineage>
</organism>
<reference evidence="1 2" key="1">
    <citation type="journal article" date="2018" name="Front. Plant Sci.">
        <title>Red Clover (Trifolium pratense) and Zigzag Clover (T. medium) - A Picture of Genomic Similarities and Differences.</title>
        <authorList>
            <person name="Dluhosova J."/>
            <person name="Istvanek J."/>
            <person name="Nedelnik J."/>
            <person name="Repkova J."/>
        </authorList>
    </citation>
    <scope>NUCLEOTIDE SEQUENCE [LARGE SCALE GENOMIC DNA]</scope>
    <source>
        <strain evidence="2">cv. 10/8</strain>
        <tissue evidence="1">Leaf</tissue>
    </source>
</reference>
<proteinExistence type="predicted"/>
<dbReference type="Proteomes" id="UP000265520">
    <property type="component" value="Unassembled WGS sequence"/>
</dbReference>
<keyword evidence="2" id="KW-1185">Reference proteome</keyword>
<dbReference type="AlphaFoldDB" id="A0A392VT27"/>
<evidence type="ECO:0000313" key="2">
    <source>
        <dbReference type="Proteomes" id="UP000265520"/>
    </source>
</evidence>
<accession>A0A392VT27</accession>
<comment type="caution">
    <text evidence="1">The sequence shown here is derived from an EMBL/GenBank/DDBJ whole genome shotgun (WGS) entry which is preliminary data.</text>
</comment>
<feature type="non-terminal residue" evidence="1">
    <location>
        <position position="1"/>
    </location>
</feature>
<sequence length="68" mass="7278">VSPGVLWLVVRGRVLSGSAVSAPTCLLHGGMVCWYGRLVAAELGVFLSHLDLAHPPLWVWSVASVVKR</sequence>
<protein>
    <submittedName>
        <fullName evidence="1">Uncharacterized protein</fullName>
    </submittedName>
</protein>
<dbReference type="EMBL" id="LXQA011223080">
    <property type="protein sequence ID" value="MCI89580.1"/>
    <property type="molecule type" value="Genomic_DNA"/>
</dbReference>